<dbReference type="AlphaFoldDB" id="A0A6A2ZSV1"/>
<keyword evidence="5" id="KW-1185">Reference proteome</keyword>
<keyword evidence="2" id="KW-1133">Transmembrane helix</keyword>
<evidence type="ECO:0000313" key="5">
    <source>
        <dbReference type="Proteomes" id="UP000436088"/>
    </source>
</evidence>
<feature type="domain" description="Disease resistance protein Roq1-like winged-helix" evidence="3">
    <location>
        <begin position="184"/>
        <end position="219"/>
    </location>
</feature>
<dbReference type="Gene3D" id="3.80.10.10">
    <property type="entry name" value="Ribonuclease Inhibitor"/>
    <property type="match status" value="1"/>
</dbReference>
<keyword evidence="1" id="KW-0677">Repeat</keyword>
<reference evidence="4" key="1">
    <citation type="submission" date="2019-09" db="EMBL/GenBank/DDBJ databases">
        <title>Draft genome information of white flower Hibiscus syriacus.</title>
        <authorList>
            <person name="Kim Y.-M."/>
        </authorList>
    </citation>
    <scope>NUCLEOTIDE SEQUENCE [LARGE SCALE GENOMIC DNA]</scope>
    <source>
        <strain evidence="4">YM2019G1</strain>
    </source>
</reference>
<comment type="caution">
    <text evidence="4">The sequence shown here is derived from an EMBL/GenBank/DDBJ whole genome shotgun (WGS) entry which is preliminary data.</text>
</comment>
<dbReference type="InterPro" id="IPR058192">
    <property type="entry name" value="WHD_ROQ1-like"/>
</dbReference>
<dbReference type="InterPro" id="IPR044974">
    <property type="entry name" value="Disease_R_plants"/>
</dbReference>
<evidence type="ECO:0000256" key="1">
    <source>
        <dbReference type="ARBA" id="ARBA00022737"/>
    </source>
</evidence>
<evidence type="ECO:0000313" key="4">
    <source>
        <dbReference type="EMBL" id="KAE8694843.1"/>
    </source>
</evidence>
<keyword evidence="2" id="KW-0812">Transmembrane</keyword>
<evidence type="ECO:0000259" key="3">
    <source>
        <dbReference type="Pfam" id="PF23282"/>
    </source>
</evidence>
<sequence length="472" mass="53042">MLNLCPLSTRMSSASTSGRSSQQTDTLILINILSSGTLQSTVTSSLSVALLWLLETIVALSVIADEEKPWHWSKARFGNNSPFRLMKQQCGDVGRFLLGTSMIEALLVELIMVVMFIFKMLIAMLNPAADFQDLSYKFVQYAQASPLALKILGSKLYKKCRKYWESEGTVEAILIGYYKGAASGINNLVDKCLLDIGYFGSISMHDMLEEMGKSIIRLESKDPRKHSRLWSPKDIYYYVNGVLSCDWNEKIHADDAVDSASRPDELRLPYGHMEHFGMKKIRTIDLICCKQLRKIPNLSRAINLEGLKFPELPNVISELDLSDMGLEEVPDSIEHQVGLKMLKLRNSKHMSFEHPSVNSSLTLKLAQNECSGSRFLAFAINLVAHLTPGNQCVVFFCNYLLRAASGTKFTGRCSIVDKNPCAYKGDHVTILFSEDLIVIDEDYDEELFEFHINNDCIMVKECGVHVFTWNGG</sequence>
<dbReference type="InterPro" id="IPR032675">
    <property type="entry name" value="LRR_dom_sf"/>
</dbReference>
<dbReference type="PANTHER" id="PTHR11017">
    <property type="entry name" value="LEUCINE-RICH REPEAT-CONTAINING PROTEIN"/>
    <property type="match status" value="1"/>
</dbReference>
<feature type="transmembrane region" description="Helical" evidence="2">
    <location>
        <begin position="105"/>
        <end position="125"/>
    </location>
</feature>
<proteinExistence type="predicted"/>
<organism evidence="4 5">
    <name type="scientific">Hibiscus syriacus</name>
    <name type="common">Rose of Sharon</name>
    <dbReference type="NCBI Taxonomy" id="106335"/>
    <lineage>
        <taxon>Eukaryota</taxon>
        <taxon>Viridiplantae</taxon>
        <taxon>Streptophyta</taxon>
        <taxon>Embryophyta</taxon>
        <taxon>Tracheophyta</taxon>
        <taxon>Spermatophyta</taxon>
        <taxon>Magnoliopsida</taxon>
        <taxon>eudicotyledons</taxon>
        <taxon>Gunneridae</taxon>
        <taxon>Pentapetalae</taxon>
        <taxon>rosids</taxon>
        <taxon>malvids</taxon>
        <taxon>Malvales</taxon>
        <taxon>Malvaceae</taxon>
        <taxon>Malvoideae</taxon>
        <taxon>Hibiscus</taxon>
    </lineage>
</organism>
<dbReference type="EMBL" id="VEPZ02001103">
    <property type="protein sequence ID" value="KAE8694843.1"/>
    <property type="molecule type" value="Genomic_DNA"/>
</dbReference>
<accession>A0A6A2ZSV1</accession>
<dbReference type="Pfam" id="PF23282">
    <property type="entry name" value="WHD_ROQ1"/>
    <property type="match status" value="1"/>
</dbReference>
<dbReference type="PANTHER" id="PTHR11017:SF479">
    <property type="entry name" value="DISEASE RESISTANCE PROTEIN (TIR-NBS-LRR CLASS) FAMILY"/>
    <property type="match status" value="1"/>
</dbReference>
<dbReference type="SUPFAM" id="SSF52058">
    <property type="entry name" value="L domain-like"/>
    <property type="match status" value="1"/>
</dbReference>
<gene>
    <name evidence="4" type="ORF">F3Y22_tig00110770pilonHSYRG00061</name>
</gene>
<keyword evidence="2" id="KW-0472">Membrane</keyword>
<dbReference type="Proteomes" id="UP000436088">
    <property type="component" value="Unassembled WGS sequence"/>
</dbReference>
<dbReference type="GO" id="GO:0006952">
    <property type="term" value="P:defense response"/>
    <property type="evidence" value="ECO:0007669"/>
    <property type="project" value="InterPro"/>
</dbReference>
<protein>
    <recommendedName>
        <fullName evidence="3">Disease resistance protein Roq1-like winged-helix domain-containing protein</fullName>
    </recommendedName>
</protein>
<name>A0A6A2ZSV1_HIBSY</name>
<evidence type="ECO:0000256" key="2">
    <source>
        <dbReference type="SAM" id="Phobius"/>
    </source>
</evidence>